<protein>
    <submittedName>
        <fullName evidence="2">Glucose-1-phosphate cytidylyltransferase</fullName>
    </submittedName>
</protein>
<evidence type="ECO:0000313" key="2">
    <source>
        <dbReference type="EMBL" id="GEO35076.1"/>
    </source>
</evidence>
<dbReference type="InterPro" id="IPR005835">
    <property type="entry name" value="NTP_transferase_dom"/>
</dbReference>
<dbReference type="RefSeq" id="WP_146905818.1">
    <property type="nucleotide sequence ID" value="NZ_BAAARM010000001.1"/>
</dbReference>
<sequence>MPPAISPSDIPVVILCGGMGTRLREASESLPKPLVDIGGRPILWHIMKTYEAHGFRRFVLALGYKSELIKQYFLDYRHLTSDFTLRLGGDHEPEFHNTAGDVDWEITFVETGLTTGTAARLRRVAQHLDAPRFALTYGDGIGDVDVTSLLEHHQEANLMGTLTGVHPSSRYGEMHVEGTTVVEFNEKPTLADGWVNGGFFLFEREFVEKYVPDEAPEMMLEAAPLQQLARDRQLSVYEHEGFWMGMDTFRDWTELNTLWDAGVAPWKTWED</sequence>
<dbReference type="SUPFAM" id="SSF53448">
    <property type="entry name" value="Nucleotide-diphospho-sugar transferases"/>
    <property type="match status" value="1"/>
</dbReference>
<proteinExistence type="predicted"/>
<gene>
    <name evidence="2" type="ORF">CAE01nite_28010</name>
</gene>
<keyword evidence="2" id="KW-0548">Nucleotidyltransferase</keyword>
<accession>A0A512DF62</accession>
<reference evidence="2 3" key="1">
    <citation type="submission" date="2019-07" db="EMBL/GenBank/DDBJ databases">
        <title>Whole genome shotgun sequence of Cellulomonas aerilata NBRC 106308.</title>
        <authorList>
            <person name="Hosoyama A."/>
            <person name="Uohara A."/>
            <person name="Ohji S."/>
            <person name="Ichikawa N."/>
        </authorList>
    </citation>
    <scope>NUCLEOTIDE SEQUENCE [LARGE SCALE GENOMIC DNA]</scope>
    <source>
        <strain evidence="2 3">NBRC 106308</strain>
    </source>
</reference>
<dbReference type="EMBL" id="BJYY01000017">
    <property type="protein sequence ID" value="GEO35076.1"/>
    <property type="molecule type" value="Genomic_DNA"/>
</dbReference>
<dbReference type="InterPro" id="IPR013446">
    <property type="entry name" value="G1P_cyt_trans-like"/>
</dbReference>
<name>A0A512DF62_9CELL</name>
<evidence type="ECO:0000313" key="3">
    <source>
        <dbReference type="Proteomes" id="UP000321181"/>
    </source>
</evidence>
<dbReference type="Proteomes" id="UP000321181">
    <property type="component" value="Unassembled WGS sequence"/>
</dbReference>
<dbReference type="CDD" id="cd02524">
    <property type="entry name" value="G1P_cytidylyltransferase"/>
    <property type="match status" value="1"/>
</dbReference>
<dbReference type="Pfam" id="PF00483">
    <property type="entry name" value="NTP_transferase"/>
    <property type="match status" value="1"/>
</dbReference>
<dbReference type="PANTHER" id="PTHR47183">
    <property type="entry name" value="GLUCOSE-1-PHOSPHATE CYTIDYLYLTRANSFERASE-RELATED"/>
    <property type="match status" value="1"/>
</dbReference>
<comment type="caution">
    <text evidence="2">The sequence shown here is derived from an EMBL/GenBank/DDBJ whole genome shotgun (WGS) entry which is preliminary data.</text>
</comment>
<dbReference type="InterPro" id="IPR029044">
    <property type="entry name" value="Nucleotide-diphossugar_trans"/>
</dbReference>
<feature type="domain" description="Nucleotidyl transferase" evidence="1">
    <location>
        <begin position="13"/>
        <end position="255"/>
    </location>
</feature>
<dbReference type="Gene3D" id="3.90.550.10">
    <property type="entry name" value="Spore Coat Polysaccharide Biosynthesis Protein SpsA, Chain A"/>
    <property type="match status" value="1"/>
</dbReference>
<evidence type="ECO:0000259" key="1">
    <source>
        <dbReference type="Pfam" id="PF00483"/>
    </source>
</evidence>
<dbReference type="GO" id="GO:0047343">
    <property type="term" value="F:glucose-1-phosphate cytidylyltransferase activity"/>
    <property type="evidence" value="ECO:0007669"/>
    <property type="project" value="InterPro"/>
</dbReference>
<keyword evidence="3" id="KW-1185">Reference proteome</keyword>
<dbReference type="OrthoDB" id="9814110at2"/>
<organism evidence="2 3">
    <name type="scientific">Cellulomonas aerilata</name>
    <dbReference type="NCBI Taxonomy" id="515326"/>
    <lineage>
        <taxon>Bacteria</taxon>
        <taxon>Bacillati</taxon>
        <taxon>Actinomycetota</taxon>
        <taxon>Actinomycetes</taxon>
        <taxon>Micrococcales</taxon>
        <taxon>Cellulomonadaceae</taxon>
        <taxon>Cellulomonas</taxon>
    </lineage>
</organism>
<dbReference type="AlphaFoldDB" id="A0A512DF62"/>
<keyword evidence="2" id="KW-0808">Transferase</keyword>